<gene>
    <name evidence="1" type="ORF">EA756_08690</name>
</gene>
<comment type="caution">
    <text evidence="1">The sequence shown here is derived from an EMBL/GenBank/DDBJ whole genome shotgun (WGS) entry which is preliminary data.</text>
</comment>
<organism evidence="1 2">
    <name type="scientific">Acinetobacter lactucae</name>
    <dbReference type="NCBI Taxonomy" id="1785128"/>
    <lineage>
        <taxon>Bacteria</taxon>
        <taxon>Pseudomonadati</taxon>
        <taxon>Pseudomonadota</taxon>
        <taxon>Gammaproteobacteria</taxon>
        <taxon>Moraxellales</taxon>
        <taxon>Moraxellaceae</taxon>
        <taxon>Acinetobacter</taxon>
        <taxon>Acinetobacter calcoaceticus/baumannii complex</taxon>
    </lineage>
</organism>
<dbReference type="AlphaFoldDB" id="A0A3R9QE32"/>
<accession>A0A3R9QE32</accession>
<dbReference type="EMBL" id="RFES01000005">
    <property type="protein sequence ID" value="RSO57559.1"/>
    <property type="molecule type" value="Genomic_DNA"/>
</dbReference>
<proteinExistence type="predicted"/>
<reference evidence="1 2" key="1">
    <citation type="submission" date="2018-10" db="EMBL/GenBank/DDBJ databases">
        <title>GWAS and RNA-Seq identify cryptic mechanisms of antimicrobial resistance in Acinetobacter baumannii.</title>
        <authorList>
            <person name="Sahl J.W."/>
        </authorList>
    </citation>
    <scope>NUCLEOTIDE SEQUENCE [LARGE SCALE GENOMIC DNA]</scope>
    <source>
        <strain evidence="1 2">TG41018</strain>
    </source>
</reference>
<name>A0A3R9QE32_9GAMM</name>
<evidence type="ECO:0000313" key="2">
    <source>
        <dbReference type="Proteomes" id="UP000276905"/>
    </source>
</evidence>
<evidence type="ECO:0000313" key="1">
    <source>
        <dbReference type="EMBL" id="RSO57559.1"/>
    </source>
</evidence>
<dbReference type="RefSeq" id="WP_125698880.1">
    <property type="nucleotide sequence ID" value="NZ_RFES01000005.1"/>
</dbReference>
<dbReference type="Proteomes" id="UP000276905">
    <property type="component" value="Unassembled WGS sequence"/>
</dbReference>
<protein>
    <submittedName>
        <fullName evidence="1">Uncharacterized protein</fullName>
    </submittedName>
</protein>
<sequence length="138" mass="16518">MDKCREEFEKWFMTTQYFCDYFTELDLNLNHRNEYENEIINSAWLAFQHQQAKVEELQEEFAEDERFLKEQIQQKDLETSNLKYLQGMDKELIQSLQGKSEKLQKRVDAVLQILEKGKRLQSANYLIATLEQALEGEV</sequence>